<name>A0ABW2NNC7_9BACL</name>
<dbReference type="Proteomes" id="UP001596549">
    <property type="component" value="Unassembled WGS sequence"/>
</dbReference>
<dbReference type="InterPro" id="IPR007169">
    <property type="entry name" value="RemA-like"/>
</dbReference>
<dbReference type="EMBL" id="JBHTCP010000006">
    <property type="protein sequence ID" value="MFC7370814.1"/>
    <property type="molecule type" value="Genomic_DNA"/>
</dbReference>
<reference evidence="2" key="1">
    <citation type="journal article" date="2019" name="Int. J. Syst. Evol. Microbiol.">
        <title>The Global Catalogue of Microorganisms (GCM) 10K type strain sequencing project: providing services to taxonomists for standard genome sequencing and annotation.</title>
        <authorList>
            <consortium name="The Broad Institute Genomics Platform"/>
            <consortium name="The Broad Institute Genome Sequencing Center for Infectious Disease"/>
            <person name="Wu L."/>
            <person name="Ma J."/>
        </authorList>
    </citation>
    <scope>NUCLEOTIDE SEQUENCE [LARGE SCALE GENOMIC DNA]</scope>
    <source>
        <strain evidence="2">NBRC 106396</strain>
    </source>
</reference>
<evidence type="ECO:0000313" key="2">
    <source>
        <dbReference type="Proteomes" id="UP001596549"/>
    </source>
</evidence>
<organism evidence="1 2">
    <name type="scientific">Fictibacillus iocasae</name>
    <dbReference type="NCBI Taxonomy" id="2715437"/>
    <lineage>
        <taxon>Bacteria</taxon>
        <taxon>Bacillati</taxon>
        <taxon>Bacillota</taxon>
        <taxon>Bacilli</taxon>
        <taxon>Bacillales</taxon>
        <taxon>Fictibacillaceae</taxon>
        <taxon>Fictibacillus</taxon>
    </lineage>
</organism>
<keyword evidence="2" id="KW-1185">Reference proteome</keyword>
<dbReference type="Pfam" id="PF04025">
    <property type="entry name" value="RemA-like"/>
    <property type="match status" value="1"/>
</dbReference>
<comment type="caution">
    <text evidence="1">The sequence shown here is derived from an EMBL/GenBank/DDBJ whole genome shotgun (WGS) entry which is preliminary data.</text>
</comment>
<gene>
    <name evidence="1" type="primary">remB</name>
    <name evidence="1" type="ORF">ACFQPF_03920</name>
</gene>
<proteinExistence type="predicted"/>
<dbReference type="RefSeq" id="WP_379746768.1">
    <property type="nucleotide sequence ID" value="NZ_JBHTCP010000006.1"/>
</dbReference>
<dbReference type="NCBIfam" id="NF046065">
    <property type="entry name" value="MtxRegRemB"/>
    <property type="match status" value="1"/>
</dbReference>
<protein>
    <submittedName>
        <fullName evidence="1">Extracellular matrix regulator RemB</fullName>
    </submittedName>
</protein>
<accession>A0ABW2NNC7</accession>
<evidence type="ECO:0000313" key="1">
    <source>
        <dbReference type="EMBL" id="MFC7370814.1"/>
    </source>
</evidence>
<sequence length="90" mass="9938">MLLIHLGEDEVIPAKEILAIMDYVSFTASALAKGFLSLQQEHNSLTSLGESVPKSVVITDRQVYLSPLSAATLKKRAEDKGIFEQSWSFK</sequence>